<reference evidence="1" key="1">
    <citation type="submission" date="2022-12" db="EMBL/GenBank/DDBJ databases">
        <authorList>
            <person name="Alioto T."/>
            <person name="Alioto T."/>
            <person name="Gomez Garrido J."/>
        </authorList>
    </citation>
    <scope>NUCLEOTIDE SEQUENCE</scope>
</reference>
<dbReference type="AlphaFoldDB" id="A0AA35K5F0"/>
<organism evidence="1 2">
    <name type="scientific">Podarcis lilfordi</name>
    <name type="common">Lilford's wall lizard</name>
    <dbReference type="NCBI Taxonomy" id="74358"/>
    <lineage>
        <taxon>Eukaryota</taxon>
        <taxon>Metazoa</taxon>
        <taxon>Chordata</taxon>
        <taxon>Craniata</taxon>
        <taxon>Vertebrata</taxon>
        <taxon>Euteleostomi</taxon>
        <taxon>Lepidosauria</taxon>
        <taxon>Squamata</taxon>
        <taxon>Bifurcata</taxon>
        <taxon>Unidentata</taxon>
        <taxon>Episquamata</taxon>
        <taxon>Laterata</taxon>
        <taxon>Lacertibaenia</taxon>
        <taxon>Lacertidae</taxon>
        <taxon>Podarcis</taxon>
    </lineage>
</organism>
<accession>A0AA35K5F0</accession>
<name>A0AA35K5F0_9SAUR</name>
<dbReference type="Proteomes" id="UP001178461">
    <property type="component" value="Chromosome 4"/>
</dbReference>
<gene>
    <name evidence="1" type="ORF">PODLI_1B032524</name>
</gene>
<proteinExistence type="predicted"/>
<evidence type="ECO:0000313" key="2">
    <source>
        <dbReference type="Proteomes" id="UP001178461"/>
    </source>
</evidence>
<dbReference type="EMBL" id="OX395129">
    <property type="protein sequence ID" value="CAI5771870.1"/>
    <property type="molecule type" value="Genomic_DNA"/>
</dbReference>
<keyword evidence="2" id="KW-1185">Reference proteome</keyword>
<sequence length="71" mass="7811">MESVHIFSRQKQAEISGLTVCIIPLSFSLTPGSWDFPNGSVTCSERKPALENLCTIFSSLPQQVSNIIDQI</sequence>
<protein>
    <submittedName>
        <fullName evidence="1">Uncharacterized protein</fullName>
    </submittedName>
</protein>
<evidence type="ECO:0000313" key="1">
    <source>
        <dbReference type="EMBL" id="CAI5771870.1"/>
    </source>
</evidence>